<sequence length="287" mass="33202">MKKLLGLLPLLLLIGLISPMVKGSPTGDLLIDLNVTLVNPTPFPKFVVVNPQYNYTVYREPYNEIGKLNSLPGFWINPYESLKVNVVINDTILIPANYTSKNTNIFQGIVYPKLVVLPKLFKINDVIMGDIMIVEYHGNVKMRVKNSPYDGRYVFAVGMPVIFMGATHYDFVPKYTMWFRDYFEFLKSYLPLKTYNNESTRVLNITKKNSVLFSLSDRLITGKTLKKNQIINNEEHKLDFPIWIVWLGEGSIEISYQVKWENMEKVNSSGGKEKEKIWFILDKRDIE</sequence>
<keyword evidence="2" id="KW-1185">Reference proteome</keyword>
<dbReference type="EMBL" id="CP006965">
    <property type="protein sequence ID" value="AHF81230.1"/>
    <property type="molecule type" value="Genomic_DNA"/>
</dbReference>
<dbReference type="RefSeq" id="WP_042682318.1">
    <property type="nucleotide sequence ID" value="NZ_CP006965.1"/>
</dbReference>
<gene>
    <name evidence="1" type="ORF">TES1_1855</name>
</gene>
<proteinExistence type="predicted"/>
<reference evidence="1 2" key="1">
    <citation type="journal article" date="2014" name="Int. J. Syst. Evol. Microbiol.">
        <title>Thermococcus paralvinellae sp. nov. and Thermococcus cleftensis sp. nov. of hyperthermophilic heterotrophs from deep-sea hydrothermal vents.</title>
        <authorList>
            <person name="Hensley S.A."/>
            <person name="Jung J.H."/>
            <person name="Park C.S."/>
            <person name="Holden J.F."/>
        </authorList>
    </citation>
    <scope>NUCLEOTIDE SEQUENCE [LARGE SCALE GENOMIC DNA]</scope>
    <source>
        <strain evidence="1 2">ES1</strain>
    </source>
</reference>
<dbReference type="HOGENOM" id="CLU_808031_0_0_2"/>
<organism evidence="1 2">
    <name type="scientific">Thermococcus paralvinellae</name>
    <dbReference type="NCBI Taxonomy" id="582419"/>
    <lineage>
        <taxon>Archaea</taxon>
        <taxon>Methanobacteriati</taxon>
        <taxon>Methanobacteriota</taxon>
        <taxon>Thermococci</taxon>
        <taxon>Thermococcales</taxon>
        <taxon>Thermococcaceae</taxon>
        <taxon>Thermococcus</taxon>
    </lineage>
</organism>
<dbReference type="OrthoDB" id="86197at2157"/>
<evidence type="ECO:0000313" key="2">
    <source>
        <dbReference type="Proteomes" id="UP000019027"/>
    </source>
</evidence>
<protein>
    <submittedName>
        <fullName evidence="1">Uncharacterized protein</fullName>
    </submittedName>
</protein>
<dbReference type="STRING" id="582419.TES1_1855"/>
<evidence type="ECO:0000313" key="1">
    <source>
        <dbReference type="EMBL" id="AHF81230.1"/>
    </source>
</evidence>
<dbReference type="Proteomes" id="UP000019027">
    <property type="component" value="Chromosome"/>
</dbReference>
<dbReference type="GeneID" id="24907321"/>
<dbReference type="KEGG" id="ths:TES1_1855"/>
<name>W0I9S9_9EURY</name>
<accession>W0I9S9</accession>
<dbReference type="AlphaFoldDB" id="W0I9S9"/>